<dbReference type="SUPFAM" id="SSF56349">
    <property type="entry name" value="DNA breaking-rejoining enzymes"/>
    <property type="match status" value="1"/>
</dbReference>
<name>A0ABD7HJR3_9MYCO</name>
<comment type="caution">
    <text evidence="1">The sequence shown here is derived from an EMBL/GenBank/DDBJ whole genome shotgun (WGS) entry which is preliminary data.</text>
</comment>
<dbReference type="InterPro" id="IPR011010">
    <property type="entry name" value="DNA_brk_join_enz"/>
</dbReference>
<evidence type="ECO:0008006" key="3">
    <source>
        <dbReference type="Google" id="ProtNLM"/>
    </source>
</evidence>
<organism evidence="1 2">
    <name type="scientific">Mycobacteroides abscessus</name>
    <dbReference type="NCBI Taxonomy" id="36809"/>
    <lineage>
        <taxon>Bacteria</taxon>
        <taxon>Bacillati</taxon>
        <taxon>Actinomycetota</taxon>
        <taxon>Actinomycetes</taxon>
        <taxon>Mycobacteriales</taxon>
        <taxon>Mycobacteriaceae</taxon>
        <taxon>Mycobacteroides</taxon>
    </lineage>
</organism>
<dbReference type="AlphaFoldDB" id="A0ABD7HJR3"/>
<evidence type="ECO:0000313" key="1">
    <source>
        <dbReference type="EMBL" id="RIT32886.1"/>
    </source>
</evidence>
<proteinExistence type="predicted"/>
<protein>
    <recommendedName>
        <fullName evidence="3">Site-specific recombinase XerD</fullName>
    </recommendedName>
</protein>
<dbReference type="EMBL" id="QXBN01000021">
    <property type="protein sequence ID" value="RIT32886.1"/>
    <property type="molecule type" value="Genomic_DNA"/>
</dbReference>
<evidence type="ECO:0000313" key="2">
    <source>
        <dbReference type="Proteomes" id="UP000284557"/>
    </source>
</evidence>
<sequence>MARPKPAPDPSKHSPCDRCSQAYPPAARWQDQRICQYCYLAAKRTTGQCARCGHVGICPGRTDRGEYLCRGCSGIQLNVDCVRCGQEAELYRHGHCWRCELGFQVDQLLSDPLTGTINSQLEPLTAALKTMTRPNSGVTWLRNPQVRAILQELARSRSIDPSMLDGLPHTRVALHIRALLAEYGLTGARVGYRRRYELWADEKIATVVNPRSQLVLRAYIRWHLAHKLGEGCTEGRFLASKQVVTVAAEFLNWLDAQDISLENLMQPDVDRFLAEGTETRRRLDRFLPWAIKTYKLSALEIAPHRRDTTREKTHDEQVEQLRAAFSEPGLTVQDRLMAALILVFGQPTHKVVALQWTDIRADPGEPMMITLGKHPIALEHPLDDLVNDVRISLVNRQTAANRNSAWVFPGYTAGVHLTAGYARVRLKELGFPSRATRIGTWRSITQTAPPPVLADALGLSAQRAIRHAQLGSAQYGAYISDILTLDLDFGDPSS</sequence>
<accession>A0ABD7HJR3</accession>
<reference evidence="1 2" key="1">
    <citation type="submission" date="2018-08" db="EMBL/GenBank/DDBJ databases">
        <title>Linezolid Resistance in Mycobacterium abscessus: MIC Distribution and Comprehensive Investigation of Resistance Mechanisms.</title>
        <authorList>
            <person name="Ye M."/>
            <person name="Xu L."/>
            <person name="Zou Y."/>
            <person name="Li B."/>
            <person name="Guo Q."/>
            <person name="Zhang Y."/>
            <person name="Zhan M."/>
            <person name="Xu B."/>
            <person name="Yu F."/>
            <person name="Zhang Z."/>
            <person name="Chu H."/>
        </authorList>
    </citation>
    <scope>NUCLEOTIDE SEQUENCE [LARGE SCALE GENOMIC DNA]</scope>
    <source>
        <strain evidence="1 2">G143</strain>
    </source>
</reference>
<dbReference type="Proteomes" id="UP000284557">
    <property type="component" value="Unassembled WGS sequence"/>
</dbReference>
<gene>
    <name evidence="1" type="ORF">D2E76_22230</name>
</gene>